<keyword evidence="2" id="KW-1185">Reference proteome</keyword>
<evidence type="ECO:0000313" key="1">
    <source>
        <dbReference type="EMBL" id="PSC72929.1"/>
    </source>
</evidence>
<evidence type="ECO:0000313" key="2">
    <source>
        <dbReference type="Proteomes" id="UP000239649"/>
    </source>
</evidence>
<dbReference type="Pfam" id="PF00106">
    <property type="entry name" value="adh_short"/>
    <property type="match status" value="1"/>
</dbReference>
<dbReference type="PANTHER" id="PTHR45458">
    <property type="entry name" value="SHORT-CHAIN DEHYDROGENASE/REDUCTASE SDR"/>
    <property type="match status" value="1"/>
</dbReference>
<dbReference type="AlphaFoldDB" id="A0A2P6VFS9"/>
<dbReference type="PRINTS" id="PR00081">
    <property type="entry name" value="GDHRDH"/>
</dbReference>
<sequence length="136" mass="14057">MRLESLNAVVTGGNRGIGLELFRQLLAKGNTVVATAQHPAQADDLQALAAGAGGRLHVTQLDVSNPASVERWAAGVKALAPHVDMGSVDDNGSGPDYAYRASKAALNIVNKSLSIDLADEGITCVLLHPEATYGPT</sequence>
<protein>
    <submittedName>
        <fullName evidence="1">Uncharacterized protein</fullName>
    </submittedName>
</protein>
<reference evidence="1 2" key="1">
    <citation type="journal article" date="2018" name="Plant J.">
        <title>Genome sequences of Chlorella sorokiniana UTEX 1602 and Micractinium conductrix SAG 241.80: implications to maltose excretion by a green alga.</title>
        <authorList>
            <person name="Arriola M.B."/>
            <person name="Velmurugan N."/>
            <person name="Zhang Y."/>
            <person name="Plunkett M.H."/>
            <person name="Hondzo H."/>
            <person name="Barney B.M."/>
        </authorList>
    </citation>
    <scope>NUCLEOTIDE SEQUENCE [LARGE SCALE GENOMIC DNA]</scope>
    <source>
        <strain evidence="1 2">SAG 241.80</strain>
    </source>
</reference>
<dbReference type="InterPro" id="IPR052184">
    <property type="entry name" value="SDR_enzymes"/>
</dbReference>
<comment type="caution">
    <text evidence="1">The sequence shown here is derived from an EMBL/GenBank/DDBJ whole genome shotgun (WGS) entry which is preliminary data.</text>
</comment>
<dbReference type="Gene3D" id="3.40.50.720">
    <property type="entry name" value="NAD(P)-binding Rossmann-like Domain"/>
    <property type="match status" value="2"/>
</dbReference>
<dbReference type="InterPro" id="IPR036291">
    <property type="entry name" value="NAD(P)-bd_dom_sf"/>
</dbReference>
<dbReference type="GO" id="GO:0016616">
    <property type="term" value="F:oxidoreductase activity, acting on the CH-OH group of donors, NAD or NADP as acceptor"/>
    <property type="evidence" value="ECO:0007669"/>
    <property type="project" value="TreeGrafter"/>
</dbReference>
<dbReference type="SUPFAM" id="SSF51735">
    <property type="entry name" value="NAD(P)-binding Rossmann-fold domains"/>
    <property type="match status" value="1"/>
</dbReference>
<proteinExistence type="predicted"/>
<organism evidence="1 2">
    <name type="scientific">Micractinium conductrix</name>
    <dbReference type="NCBI Taxonomy" id="554055"/>
    <lineage>
        <taxon>Eukaryota</taxon>
        <taxon>Viridiplantae</taxon>
        <taxon>Chlorophyta</taxon>
        <taxon>core chlorophytes</taxon>
        <taxon>Trebouxiophyceae</taxon>
        <taxon>Chlorellales</taxon>
        <taxon>Chlorellaceae</taxon>
        <taxon>Chlorella clade</taxon>
        <taxon>Micractinium</taxon>
    </lineage>
</organism>
<accession>A0A2P6VFS9</accession>
<dbReference type="OrthoDB" id="5296at2759"/>
<dbReference type="InterPro" id="IPR002347">
    <property type="entry name" value="SDR_fam"/>
</dbReference>
<gene>
    <name evidence="1" type="ORF">C2E20_3850</name>
</gene>
<dbReference type="Proteomes" id="UP000239649">
    <property type="component" value="Unassembled WGS sequence"/>
</dbReference>
<name>A0A2P6VFS9_9CHLO</name>
<dbReference type="EMBL" id="LHPF02000009">
    <property type="protein sequence ID" value="PSC72929.1"/>
    <property type="molecule type" value="Genomic_DNA"/>
</dbReference>
<dbReference type="PANTHER" id="PTHR45458:SF1">
    <property type="entry name" value="SHORT CHAIN DEHYDROGENASE"/>
    <property type="match status" value="1"/>
</dbReference>